<dbReference type="EMBL" id="CP003914">
    <property type="protein sequence ID" value="AFX74295.1"/>
    <property type="molecule type" value="Genomic_DNA"/>
</dbReference>
<keyword evidence="1" id="KW-0547">Nucleotide-binding</keyword>
<protein>
    <submittedName>
        <fullName evidence="1">RecD-like DNA helicase YrrC</fullName>
    </submittedName>
</protein>
<dbReference type="InterPro" id="IPR027417">
    <property type="entry name" value="P-loop_NTPase"/>
</dbReference>
<organism evidence="1 2">
    <name type="scientific">Mesomycoplasma hyorhinis SK76</name>
    <dbReference type="NCBI Taxonomy" id="1118964"/>
    <lineage>
        <taxon>Bacteria</taxon>
        <taxon>Bacillati</taxon>
        <taxon>Mycoplasmatota</taxon>
        <taxon>Mycoplasmoidales</taxon>
        <taxon>Metamycoplasmataceae</taxon>
        <taxon>Mesomycoplasma</taxon>
    </lineage>
</organism>
<dbReference type="Pfam" id="PF13604">
    <property type="entry name" value="AAA_30"/>
    <property type="match status" value="1"/>
</dbReference>
<dbReference type="RefSeq" id="WP_015084139.1">
    <property type="nucleotide sequence ID" value="NC_019552.1"/>
</dbReference>
<reference evidence="1 2" key="1">
    <citation type="journal article" date="2013" name="Genome Announc.">
        <title>Complete Genome Sequence of Mycoplasma hyorhinis Strain SK76.</title>
        <authorList>
            <person name="Goodison S."/>
            <person name="Urquidi V."/>
            <person name="Kumar D."/>
            <person name="Reyes L."/>
            <person name="Rosser C.J."/>
        </authorList>
    </citation>
    <scope>NUCLEOTIDE SEQUENCE [LARGE SCALE GENOMIC DNA]</scope>
    <source>
        <strain evidence="1 2">SK76</strain>
    </source>
</reference>
<dbReference type="AlphaFoldDB" id="A0AAI8AMT0"/>
<dbReference type="GeneID" id="93248488"/>
<keyword evidence="1" id="KW-0067">ATP-binding</keyword>
<proteinExistence type="predicted"/>
<dbReference type="SUPFAM" id="SSF52540">
    <property type="entry name" value="P-loop containing nucleoside triphosphate hydrolases"/>
    <property type="match status" value="1"/>
</dbReference>
<keyword evidence="1" id="KW-0378">Hydrolase</keyword>
<accession>A0AAI8AMT0</accession>
<dbReference type="Proteomes" id="UP000009399">
    <property type="component" value="Chromosome"/>
</dbReference>
<gene>
    <name evidence="1" type="ORF">MOS_371</name>
</gene>
<evidence type="ECO:0000313" key="2">
    <source>
        <dbReference type="Proteomes" id="UP000009399"/>
    </source>
</evidence>
<keyword evidence="1" id="KW-0347">Helicase</keyword>
<dbReference type="GO" id="GO:0004386">
    <property type="term" value="F:helicase activity"/>
    <property type="evidence" value="ECO:0007669"/>
    <property type="project" value="UniProtKB-KW"/>
</dbReference>
<name>A0AAI8AMT0_MESHY</name>
<evidence type="ECO:0000313" key="1">
    <source>
        <dbReference type="EMBL" id="AFX74295.1"/>
    </source>
</evidence>
<sequence length="131" mass="14813">MLNIFNDSNLGVIYGPAGTGKTLLLKFISEITKSRKKLFLAQTNVCVNNLKQKIGKYSSNDRFLTISSFKKQLADPDNSTKYNVIIIDECSVISNDDINDILQKAKYEQLIFVGDNQQIESIRLGTWFKSI</sequence>
<dbReference type="KEGG" id="mhs:MOS_371"/>
<dbReference type="Gene3D" id="3.40.50.300">
    <property type="entry name" value="P-loop containing nucleotide triphosphate hydrolases"/>
    <property type="match status" value="1"/>
</dbReference>